<proteinExistence type="predicted"/>
<organism evidence="1 2">
    <name type="scientific">Ventosimonas gracilis</name>
    <dbReference type="NCBI Taxonomy" id="1680762"/>
    <lineage>
        <taxon>Bacteria</taxon>
        <taxon>Pseudomonadati</taxon>
        <taxon>Pseudomonadota</taxon>
        <taxon>Gammaproteobacteria</taxon>
        <taxon>Pseudomonadales</taxon>
        <taxon>Ventosimonadaceae</taxon>
        <taxon>Ventosimonas</taxon>
    </lineage>
</organism>
<evidence type="ECO:0000313" key="1">
    <source>
        <dbReference type="EMBL" id="KXU36142.1"/>
    </source>
</evidence>
<dbReference type="Proteomes" id="UP000072660">
    <property type="component" value="Unassembled WGS sequence"/>
</dbReference>
<evidence type="ECO:0000313" key="2">
    <source>
        <dbReference type="Proteomes" id="UP000072660"/>
    </source>
</evidence>
<comment type="caution">
    <text evidence="1">The sequence shown here is derived from an EMBL/GenBank/DDBJ whole genome shotgun (WGS) entry which is preliminary data.</text>
</comment>
<evidence type="ECO:0008006" key="3">
    <source>
        <dbReference type="Google" id="ProtNLM"/>
    </source>
</evidence>
<gene>
    <name evidence="1" type="ORF">AXE65_05695</name>
</gene>
<dbReference type="OrthoDB" id="5724405at2"/>
<reference evidence="1 2" key="1">
    <citation type="submission" date="2016-02" db="EMBL/GenBank/DDBJ databases">
        <authorList>
            <person name="Wen L."/>
            <person name="He K."/>
            <person name="Yang H."/>
        </authorList>
    </citation>
    <scope>NUCLEOTIDE SEQUENCE [LARGE SCALE GENOMIC DNA]</scope>
    <source>
        <strain evidence="1 2">CV58</strain>
    </source>
</reference>
<dbReference type="EMBL" id="LSZO01000188">
    <property type="protein sequence ID" value="KXU36142.1"/>
    <property type="molecule type" value="Genomic_DNA"/>
</dbReference>
<accession>A0A139SNR3</accession>
<keyword evidence="2" id="KW-1185">Reference proteome</keyword>
<dbReference type="RefSeq" id="WP_068392059.1">
    <property type="nucleotide sequence ID" value="NZ_LSZO01000188.1"/>
</dbReference>
<protein>
    <recommendedName>
        <fullName evidence="3">Molecular chaperone</fullName>
    </recommendedName>
</protein>
<dbReference type="AlphaFoldDB" id="A0A139SNR3"/>
<name>A0A139SNR3_9GAMM</name>
<sequence>MEGQTTRSFLPAANPSQPRLSFCDSTPKGLARWLKTLPKANLGEMAKQVYKALLELNQLATPFENRLELLELLRGEVFYLCQQLEPTLLNQPLVLDKRAQQIAKLCQSLQERLAVGYKLIIVSQAQAGNIKRNLKVLSLALQRTCHTLRALLLRSCQLHQAPADGLWLELHGLYQTACKFGLQQAPQSDPQSQLEEISIEQTWLTAVLLGGARTNQLHQASIAPLLGALETWVSRVKPQAAHAQSSLFVVSLKRDQPPCYRSLLAEGETDGLLGINLSALLSTIKQQQAATEPSMLRPALLQHLLNAFSDPAPRRWERRPAQGELTLCVGLRALHYFLAGERSFESLLGQRASKPVLFSQDTAAQVDAWGGVVRGGEELTDGYGNFAFAPKGADEETEQYPLYQEQLLNRSSGGYCLTWQGQGETQLPIGELVGIREAGEQGFTIARVSWIMQEGSAIQVGVERIAGSALPCALQRVRSGQFEQPFLRALLLPSGNGIVSPRLITPSLPFKQGDQVRINAEGEESLALLEHWQAGSINFNQFSYRLLGADGAKPALATGKMPAADSASIEEGSFDNLWDSL</sequence>